<accession>A0A0N1IMG7</accession>
<feature type="compositionally biased region" description="Polar residues" evidence="1">
    <location>
        <begin position="63"/>
        <end position="82"/>
    </location>
</feature>
<feature type="compositionally biased region" description="Basic and acidic residues" evidence="1">
    <location>
        <begin position="667"/>
        <end position="680"/>
    </location>
</feature>
<evidence type="ECO:0000259" key="2">
    <source>
        <dbReference type="PROSITE" id="PS50011"/>
    </source>
</evidence>
<feature type="compositionally biased region" description="Polar residues" evidence="1">
    <location>
        <begin position="1147"/>
        <end position="1156"/>
    </location>
</feature>
<dbReference type="Proteomes" id="UP000038009">
    <property type="component" value="Unassembled WGS sequence"/>
</dbReference>
<dbReference type="InterPro" id="IPR000719">
    <property type="entry name" value="Prot_kinase_dom"/>
</dbReference>
<feature type="region of interest" description="Disordered" evidence="1">
    <location>
        <begin position="1943"/>
        <end position="1963"/>
    </location>
</feature>
<protein>
    <recommendedName>
        <fullName evidence="2">Protein kinase domain-containing protein</fullName>
    </recommendedName>
</protein>
<evidence type="ECO:0000313" key="3">
    <source>
        <dbReference type="EMBL" id="KPI90295.1"/>
    </source>
</evidence>
<feature type="compositionally biased region" description="Polar residues" evidence="1">
    <location>
        <begin position="14"/>
        <end position="27"/>
    </location>
</feature>
<feature type="compositionally biased region" description="Polar residues" evidence="1">
    <location>
        <begin position="727"/>
        <end position="737"/>
    </location>
</feature>
<dbReference type="OMA" id="IPLCVEV"/>
<feature type="compositionally biased region" description="Polar residues" evidence="1">
    <location>
        <begin position="245"/>
        <end position="254"/>
    </location>
</feature>
<feature type="compositionally biased region" description="Low complexity" evidence="1">
    <location>
        <begin position="107"/>
        <end position="118"/>
    </location>
</feature>
<feature type="compositionally biased region" description="Polar residues" evidence="1">
    <location>
        <begin position="690"/>
        <end position="703"/>
    </location>
</feature>
<dbReference type="GO" id="GO:0004672">
    <property type="term" value="F:protein kinase activity"/>
    <property type="evidence" value="ECO:0007669"/>
    <property type="project" value="InterPro"/>
</dbReference>
<feature type="compositionally biased region" description="Polar residues" evidence="1">
    <location>
        <begin position="130"/>
        <end position="146"/>
    </location>
</feature>
<feature type="region of interest" description="Disordered" evidence="1">
    <location>
        <begin position="107"/>
        <end position="149"/>
    </location>
</feature>
<name>A0A0N1IMG7_LEPSE</name>
<feature type="compositionally biased region" description="Low complexity" evidence="1">
    <location>
        <begin position="1023"/>
        <end position="1033"/>
    </location>
</feature>
<feature type="region of interest" description="Disordered" evidence="1">
    <location>
        <begin position="1784"/>
        <end position="1851"/>
    </location>
</feature>
<evidence type="ECO:0000313" key="4">
    <source>
        <dbReference type="Proteomes" id="UP000038009"/>
    </source>
</evidence>
<feature type="region of interest" description="Disordered" evidence="1">
    <location>
        <begin position="1012"/>
        <end position="1033"/>
    </location>
</feature>
<feature type="region of interest" description="Disordered" evidence="1">
    <location>
        <begin position="589"/>
        <end position="615"/>
    </location>
</feature>
<comment type="caution">
    <text evidence="3">The sequence shown here is derived from an EMBL/GenBank/DDBJ whole genome shotgun (WGS) entry which is preliminary data.</text>
</comment>
<feature type="compositionally biased region" description="Basic and acidic residues" evidence="1">
    <location>
        <begin position="1817"/>
        <end position="1827"/>
    </location>
</feature>
<dbReference type="GO" id="GO:0005524">
    <property type="term" value="F:ATP binding"/>
    <property type="evidence" value="ECO:0007669"/>
    <property type="project" value="InterPro"/>
</dbReference>
<gene>
    <name evidence="3" type="ORF">ABL78_0521</name>
</gene>
<feature type="region of interest" description="Disordered" evidence="1">
    <location>
        <begin position="1119"/>
        <end position="1157"/>
    </location>
</feature>
<dbReference type="InterPro" id="IPR011009">
    <property type="entry name" value="Kinase-like_dom_sf"/>
</dbReference>
<dbReference type="SUPFAM" id="SSF56112">
    <property type="entry name" value="Protein kinase-like (PK-like)"/>
    <property type="match status" value="1"/>
</dbReference>
<feature type="region of interest" description="Disordered" evidence="1">
    <location>
        <begin position="1"/>
        <end position="91"/>
    </location>
</feature>
<feature type="domain" description="Protein kinase" evidence="2">
    <location>
        <begin position="1419"/>
        <end position="1761"/>
    </location>
</feature>
<organism evidence="3 4">
    <name type="scientific">Leptomonas seymouri</name>
    <dbReference type="NCBI Taxonomy" id="5684"/>
    <lineage>
        <taxon>Eukaryota</taxon>
        <taxon>Discoba</taxon>
        <taxon>Euglenozoa</taxon>
        <taxon>Kinetoplastea</taxon>
        <taxon>Metakinetoplastina</taxon>
        <taxon>Trypanosomatida</taxon>
        <taxon>Trypanosomatidae</taxon>
        <taxon>Leishmaniinae</taxon>
        <taxon>Leptomonas</taxon>
    </lineage>
</organism>
<feature type="region of interest" description="Disordered" evidence="1">
    <location>
        <begin position="667"/>
        <end position="752"/>
    </location>
</feature>
<dbReference type="VEuPathDB" id="TriTrypDB:Lsey_0007_0080"/>
<proteinExistence type="predicted"/>
<feature type="region of interest" description="Disordered" evidence="1">
    <location>
        <begin position="239"/>
        <end position="265"/>
    </location>
</feature>
<sequence>MFKPVPSDGVTPVRSPSTPQLPTTTARLLTPDVDGANALSTPHLQKLPATGSSARSPLACMFNRNSSSKHGSPSACSSNGQTPKRAVQATGRSAAVPPLVMGSLSISSITSGSPSPLSEWSNKTKKYPRPSNTHPRQASQPVTNAGNGDDCLPHASTGLMALLPEHSQVGVTVNSAMASSCSTTGTPNSSCTRRPEPTSASTPVYGNLHCSRIALNPDGSPFETSAALAAASATTVTGEKESEWASLNTPSKAPQTPERVAERLDVSPCTVSTTSVGGAITPTFLQCRENGGVCEVSCEEERDKEKCDGPVGTPWQSKCLLRIDETVGGVHQQGSEVRPGRLACSDSNVHRYLFTPDTEAYVCATPARVPLAGTSKGAALSPTRICKSLSESDFAAQYPLFLPHVLGLHPGGPQVPAAQATPSHTNPEAHVLAVSAVGQTVPRGGWKAQLTEDGVSGPVSAQNSPDMQRLERHRPFNSKQPITVDAPIQLRHTMNSVHSLPSHGHTSPCSGELDMGTQVFRSGAQVPSPILQRHHTTTTCVTFVGEGSSPIPHTSAYEYPCSPPRIAATLTRRPRDVTPHTLGVNLFEDTSPSLHSQPGTASQSGFRTPPNVSAVAEDSISSCDSDAMASTPLLSSLDEGFYSGQSLSMNGVAASPVGMAEIMHRADTPKSPHTPLDRRTPGPAGLHGSSYASLSEHSYGISQHQHHHRPMLSQPMTPRKSTRRSHSLQTTPSQSFRSKVHNHSFESQQQQQAQFFSSHVNGLWAAKSPANTSVSSAVLGEATVVAERDYLAPSRNPFSLYRFFETYTCPVLKPGHSICDAEHQCMDDSTCSDATIDVHSTDQLLTEKQRQFTKELSAAVLRPDAAVVLYEQLIPAPMRAPGSHCPPAKAPSSSQATFDLLLHAPNPRSHVFTSGTLSPLLNGRGVMPGQGWIGNGAAVAVAERRGAEESNVEPATAHSVIGSPPRARSVSSPGDGAERAIPHKEAFLPCTNASPRQPKSTLASCPVLHVPAAAASTPPPRTPSRSTRARQSATPVLGVSAGLPVVVPCHQPVSGSPHSTLAATATTVSPARPCDWQGHDALNSSATSSAAASRHLTNAFTSPNKNDVNYPLLVTDVDSRTNEGDLSGYDEGPSPLPRRPVAKSDCAASNQSSPCTASPLYSERQLLFGVGSTDDDDEVEEHEGRAACANGDAAAVATGLCSPFIDSPLMADVKEMSTGTESSTGSPRFLGCTMADANPLTEKPSSPLQRWWSPHDAAHARAKEDCTLIATLRPSGSSSTAPTGAFLDIRKAADLPSESQQPHHVQPSRRLHASSRCTPALSISTEFNGAYGGSVGQPAPRATSTDPIRSGNEVASVLLPSAYQALGSILDPLETTDEMEEEIPGDRFQAHHEFQFLHYLEAALEAPDGAPCGTPETPTLAAMANGSGASGRPIPLCVEVNGVTWLATHRLNGLPYAVKEVPAVAFNMAELQCLTLSNRSPHGFQGRAQRVRAQHLTPQDMLEAEDYLARYYSVTTPPQDNSKPVVHLLQLEYFPRGSIHDLVHRAKGTNRKCSTSAPLSNSTRSSVPFVFTVEFWRQVVQQGLRGLRVLHHARLVHGSPLTCCLFAAGRTPARLHAKWSCFGSARAAAELYPTESLPPYISEAVLLLYKRHKGDGTVPADVIEVAVFCLGVLELLVEDAEELDTARGLPTPPRAAAKDGRCHLEWIEAMLQRRHSDLQDVCNADEAQLQSLTQFLWDSARSYLSADEVLVQMGVHIDPALHTVEQLYQYEIYRLSRQLQERQQRRRKRLQASGNAFPLDGHHERAPSALSQGSVDLPHEPQEPQRPRKEKKPSNSRGGSGQVVPPWSPGLAAGHGLVHRLPSAPPPDVAHSFSVLRKSPQLFPRRTSTPCAPLPRAPFLDISGERRFPSLGTSGNSLFFPNSTASTKPAVASVPTFSLRPGRSASEAVARGTARRGGKSDVHPRVREAAQAMLINALMQPQVSEDLLSPSLMWREMLAPAVQTLRLRGWMSFYAGVPLSVTGAGKVDGCAEEEVLQSLLASLRPMTSFE</sequence>
<reference evidence="3 4" key="1">
    <citation type="journal article" date="2015" name="PLoS Pathog.">
        <title>Leptomonas seymouri: Adaptations to the Dixenous Life Cycle Analyzed by Genome Sequencing, Transcriptome Profiling and Co-infection with Leishmania donovani.</title>
        <authorList>
            <person name="Kraeva N."/>
            <person name="Butenko A."/>
            <person name="Hlavacova J."/>
            <person name="Kostygov A."/>
            <person name="Myskova J."/>
            <person name="Grybchuk D."/>
            <person name="Lestinova T."/>
            <person name="Votypka J."/>
            <person name="Volf P."/>
            <person name="Opperdoes F."/>
            <person name="Flegontov P."/>
            <person name="Lukes J."/>
            <person name="Yurchenko V."/>
        </authorList>
    </citation>
    <scope>NUCLEOTIDE SEQUENCE [LARGE SCALE GENOMIC DNA]</scope>
    <source>
        <strain evidence="3 4">ATCC 30220</strain>
    </source>
</reference>
<feature type="region of interest" description="Disordered" evidence="1">
    <location>
        <begin position="182"/>
        <end position="203"/>
    </location>
</feature>
<evidence type="ECO:0000256" key="1">
    <source>
        <dbReference type="SAM" id="MobiDB-lite"/>
    </source>
</evidence>
<dbReference type="OrthoDB" id="253030at2759"/>
<feature type="region of interest" description="Disordered" evidence="1">
    <location>
        <begin position="948"/>
        <end position="978"/>
    </location>
</feature>
<keyword evidence="4" id="KW-1185">Reference proteome</keyword>
<dbReference type="PROSITE" id="PS50011">
    <property type="entry name" value="PROTEIN_KINASE_DOM"/>
    <property type="match status" value="1"/>
</dbReference>
<dbReference type="EMBL" id="LJSK01000007">
    <property type="protein sequence ID" value="KPI90295.1"/>
    <property type="molecule type" value="Genomic_DNA"/>
</dbReference>
<feature type="region of interest" description="Disordered" evidence="1">
    <location>
        <begin position="1296"/>
        <end position="1315"/>
    </location>
</feature>
<feature type="compositionally biased region" description="Polar residues" evidence="1">
    <location>
        <begin position="589"/>
        <end position="606"/>
    </location>
</feature>